<feature type="domain" description="Exocyst complex component Sec3 C-terminal" evidence="1">
    <location>
        <begin position="2"/>
        <end position="92"/>
    </location>
</feature>
<dbReference type="GO" id="GO:0006893">
    <property type="term" value="P:Golgi to plasma membrane transport"/>
    <property type="evidence" value="ECO:0007669"/>
    <property type="project" value="TreeGrafter"/>
</dbReference>
<dbReference type="AlphaFoldDB" id="A0A1I7SHL5"/>
<dbReference type="InterPro" id="IPR048628">
    <property type="entry name" value="Sec3_C"/>
</dbReference>
<dbReference type="PANTHER" id="PTHR16092:SF14">
    <property type="entry name" value="EXOCYST COMPLEX COMPONENT 1 ISOFORM X1"/>
    <property type="match status" value="1"/>
</dbReference>
<dbReference type="GO" id="GO:0006887">
    <property type="term" value="P:exocytosis"/>
    <property type="evidence" value="ECO:0007669"/>
    <property type="project" value="TreeGrafter"/>
</dbReference>
<dbReference type="GO" id="GO:0005546">
    <property type="term" value="F:phosphatidylinositol-4,5-bisphosphate binding"/>
    <property type="evidence" value="ECO:0007669"/>
    <property type="project" value="TreeGrafter"/>
</dbReference>
<reference evidence="3" key="1">
    <citation type="submission" date="2016-11" db="UniProtKB">
        <authorList>
            <consortium name="WormBaseParasite"/>
        </authorList>
    </citation>
    <scope>IDENTIFICATION</scope>
</reference>
<evidence type="ECO:0000313" key="2">
    <source>
        <dbReference type="Proteomes" id="UP000095284"/>
    </source>
</evidence>
<proteinExistence type="predicted"/>
<dbReference type="Proteomes" id="UP000095284">
    <property type="component" value="Unplaced"/>
</dbReference>
<sequence>LFFESVEFAISSGVRPEEVGFQQQFSRGELKKAISAHQGREVKKGLENLYAKVEKHLGGDSQLLQVVWRDMQQEFLSQIKHYQRLISQCYPNSRLNLEFTIEDVLRYFSEIAQQH</sequence>
<dbReference type="PANTHER" id="PTHR16092">
    <property type="entry name" value="SEC3/SYNTAXIN-RELATED"/>
    <property type="match status" value="1"/>
</dbReference>
<dbReference type="GO" id="GO:0000145">
    <property type="term" value="C:exocyst"/>
    <property type="evidence" value="ECO:0007669"/>
    <property type="project" value="TreeGrafter"/>
</dbReference>
<dbReference type="Pfam" id="PF20654">
    <property type="entry name" value="Sec3_C-term"/>
    <property type="match status" value="1"/>
</dbReference>
<protein>
    <submittedName>
        <fullName evidence="3">Sec3_C domain-containing protein</fullName>
    </submittedName>
</protein>
<dbReference type="eggNOG" id="KOG2148">
    <property type="taxonomic scope" value="Eukaryota"/>
</dbReference>
<organism evidence="2 3">
    <name type="scientific">Bursaphelenchus xylophilus</name>
    <name type="common">Pinewood nematode worm</name>
    <name type="synonym">Aphelenchoides xylophilus</name>
    <dbReference type="NCBI Taxonomy" id="6326"/>
    <lineage>
        <taxon>Eukaryota</taxon>
        <taxon>Metazoa</taxon>
        <taxon>Ecdysozoa</taxon>
        <taxon>Nematoda</taxon>
        <taxon>Chromadorea</taxon>
        <taxon>Rhabditida</taxon>
        <taxon>Tylenchina</taxon>
        <taxon>Tylenchomorpha</taxon>
        <taxon>Aphelenchoidea</taxon>
        <taxon>Aphelenchoididae</taxon>
        <taxon>Bursaphelenchus</taxon>
    </lineage>
</organism>
<dbReference type="GO" id="GO:0005886">
    <property type="term" value="C:plasma membrane"/>
    <property type="evidence" value="ECO:0007669"/>
    <property type="project" value="TreeGrafter"/>
</dbReference>
<dbReference type="WBParaSite" id="BXY_1253200.1">
    <property type="protein sequence ID" value="BXY_1253200.1"/>
    <property type="gene ID" value="BXY_1253200"/>
</dbReference>
<accession>A0A1I7SHL5</accession>
<evidence type="ECO:0000313" key="3">
    <source>
        <dbReference type="WBParaSite" id="BXY_1253200.1"/>
    </source>
</evidence>
<name>A0A1I7SHL5_BURXY</name>
<evidence type="ECO:0000259" key="1">
    <source>
        <dbReference type="Pfam" id="PF20654"/>
    </source>
</evidence>